<keyword evidence="2" id="KW-1185">Reference proteome</keyword>
<dbReference type="EMBL" id="KI395332">
    <property type="protein sequence ID" value="ERM98422.1"/>
    <property type="molecule type" value="Genomic_DNA"/>
</dbReference>
<dbReference type="HOGENOM" id="CLU_1818417_0_0_1"/>
<accession>W1NRD7</accession>
<dbReference type="AlphaFoldDB" id="W1NRD7"/>
<evidence type="ECO:0000313" key="2">
    <source>
        <dbReference type="Proteomes" id="UP000017836"/>
    </source>
</evidence>
<dbReference type="Gramene" id="ERM98422">
    <property type="protein sequence ID" value="ERM98422"/>
    <property type="gene ID" value="AMTR_s00072p00110590"/>
</dbReference>
<proteinExistence type="predicted"/>
<gene>
    <name evidence="1" type="ORF">AMTR_s00072p00110590</name>
</gene>
<organism evidence="1 2">
    <name type="scientific">Amborella trichopoda</name>
    <dbReference type="NCBI Taxonomy" id="13333"/>
    <lineage>
        <taxon>Eukaryota</taxon>
        <taxon>Viridiplantae</taxon>
        <taxon>Streptophyta</taxon>
        <taxon>Embryophyta</taxon>
        <taxon>Tracheophyta</taxon>
        <taxon>Spermatophyta</taxon>
        <taxon>Magnoliopsida</taxon>
        <taxon>Amborellales</taxon>
        <taxon>Amborellaceae</taxon>
        <taxon>Amborella</taxon>
    </lineage>
</organism>
<dbReference type="Proteomes" id="UP000017836">
    <property type="component" value="Unassembled WGS sequence"/>
</dbReference>
<evidence type="ECO:0000313" key="1">
    <source>
        <dbReference type="EMBL" id="ERM98422.1"/>
    </source>
</evidence>
<reference evidence="2" key="1">
    <citation type="journal article" date="2013" name="Science">
        <title>The Amborella genome and the evolution of flowering plants.</title>
        <authorList>
            <consortium name="Amborella Genome Project"/>
        </authorList>
    </citation>
    <scope>NUCLEOTIDE SEQUENCE [LARGE SCALE GENOMIC DNA]</scope>
</reference>
<sequence length="142" mass="16942">MRPFIAQWNRHYDLQEDIPNPLTPEEMDVYRREYAWSVQLFIFHSPWYMRFMHIVFELTRESAETLLEIERECLKQEVKVHSHVVPPSSSVPSTSAPCSPALVVIQAEDTMALLHDLDRFRVQTLHYHEDARILRHERVLVF</sequence>
<name>W1NRD7_AMBTC</name>
<protein>
    <submittedName>
        <fullName evidence="1">Uncharacterized protein</fullName>
    </submittedName>
</protein>